<comment type="caution">
    <text evidence="2">The sequence shown here is derived from an EMBL/GenBank/DDBJ whole genome shotgun (WGS) entry which is preliminary data.</text>
</comment>
<dbReference type="AlphaFoldDB" id="A0A512C0W5"/>
<evidence type="ECO:0000313" key="2">
    <source>
        <dbReference type="EMBL" id="GEO17843.1"/>
    </source>
</evidence>
<evidence type="ECO:0000256" key="1">
    <source>
        <dbReference type="SAM" id="MobiDB-lite"/>
    </source>
</evidence>
<name>A0A512C0W5_9HYPH</name>
<dbReference type="Proteomes" id="UP000321085">
    <property type="component" value="Unassembled WGS sequence"/>
</dbReference>
<reference evidence="2 3" key="1">
    <citation type="submission" date="2019-07" db="EMBL/GenBank/DDBJ databases">
        <title>Whole genome shotgun sequence of Microvirga aerophila NBRC 106136.</title>
        <authorList>
            <person name="Hosoyama A."/>
            <person name="Uohara A."/>
            <person name="Ohji S."/>
            <person name="Ichikawa N."/>
        </authorList>
    </citation>
    <scope>NUCLEOTIDE SEQUENCE [LARGE SCALE GENOMIC DNA]</scope>
    <source>
        <strain evidence="2 3">NBRC 106136</strain>
    </source>
</reference>
<feature type="region of interest" description="Disordered" evidence="1">
    <location>
        <begin position="29"/>
        <end position="61"/>
    </location>
</feature>
<organism evidence="2 3">
    <name type="scientific">Microvirga aerophila</name>
    <dbReference type="NCBI Taxonomy" id="670291"/>
    <lineage>
        <taxon>Bacteria</taxon>
        <taxon>Pseudomonadati</taxon>
        <taxon>Pseudomonadota</taxon>
        <taxon>Alphaproteobacteria</taxon>
        <taxon>Hyphomicrobiales</taxon>
        <taxon>Methylobacteriaceae</taxon>
        <taxon>Microvirga</taxon>
    </lineage>
</organism>
<dbReference type="RefSeq" id="WP_147022702.1">
    <property type="nucleotide sequence ID" value="NZ_BJYU01000130.1"/>
</dbReference>
<gene>
    <name evidence="2" type="ORF">MAE02_55390</name>
</gene>
<sequence length="61" mass="7013">MLTLFSTALRTGWHNFVFELTDPYRPELHDMRGPGPKHQAKYGAEARLARLPHPDGRRADL</sequence>
<proteinExistence type="predicted"/>
<protein>
    <submittedName>
        <fullName evidence="2">Uncharacterized protein</fullName>
    </submittedName>
</protein>
<feature type="compositionally biased region" description="Basic and acidic residues" evidence="1">
    <location>
        <begin position="52"/>
        <end position="61"/>
    </location>
</feature>
<keyword evidence="3" id="KW-1185">Reference proteome</keyword>
<accession>A0A512C0W5</accession>
<dbReference type="EMBL" id="BJYU01000130">
    <property type="protein sequence ID" value="GEO17843.1"/>
    <property type="molecule type" value="Genomic_DNA"/>
</dbReference>
<evidence type="ECO:0000313" key="3">
    <source>
        <dbReference type="Proteomes" id="UP000321085"/>
    </source>
</evidence>